<dbReference type="PANTHER" id="PTHR11911:SF111">
    <property type="entry name" value="INOSINE-5'-MONOPHOSPHATE DEHYDROGENASE"/>
    <property type="match status" value="1"/>
</dbReference>
<evidence type="ECO:0000256" key="5">
    <source>
        <dbReference type="ARBA" id="ARBA00022958"/>
    </source>
</evidence>
<keyword evidence="7" id="KW-0520">NAD</keyword>
<comment type="cofactor">
    <cofactor evidence="1">
        <name>K(+)</name>
        <dbReference type="ChEBI" id="CHEBI:29103"/>
    </cofactor>
</comment>
<keyword evidence="5" id="KW-0630">Potassium</keyword>
<accession>A0A381WSQ3</accession>
<comment type="similarity">
    <text evidence="2">Belongs to the IMPDH/GMPR family.</text>
</comment>
<evidence type="ECO:0000256" key="1">
    <source>
        <dbReference type="ARBA" id="ARBA00001958"/>
    </source>
</evidence>
<dbReference type="InterPro" id="IPR013785">
    <property type="entry name" value="Aldolase_TIM"/>
</dbReference>
<dbReference type="CDD" id="cd00381">
    <property type="entry name" value="IMPDH"/>
    <property type="match status" value="1"/>
</dbReference>
<keyword evidence="4" id="KW-0658">Purine biosynthesis</keyword>
<dbReference type="FunFam" id="3.20.20.70:FF:000424">
    <property type="entry name" value="Inosine-5'-monophosphate dehydrogenase 2"/>
    <property type="match status" value="1"/>
</dbReference>
<feature type="domain" description="IMP dehydrogenase/GMP reductase" evidence="9">
    <location>
        <begin position="7"/>
        <end position="346"/>
    </location>
</feature>
<dbReference type="AlphaFoldDB" id="A0A381WSQ3"/>
<organism evidence="10">
    <name type="scientific">marine metagenome</name>
    <dbReference type="NCBI Taxonomy" id="408172"/>
    <lineage>
        <taxon>unclassified sequences</taxon>
        <taxon>metagenomes</taxon>
        <taxon>ecological metagenomes</taxon>
    </lineage>
</organism>
<dbReference type="SUPFAM" id="SSF51412">
    <property type="entry name" value="Inosine monophosphate dehydrogenase (IMPDH)"/>
    <property type="match status" value="1"/>
</dbReference>
<evidence type="ECO:0000256" key="2">
    <source>
        <dbReference type="ARBA" id="ARBA00005502"/>
    </source>
</evidence>
<dbReference type="InterPro" id="IPR001093">
    <property type="entry name" value="IMP_DH_GMPRt"/>
</dbReference>
<dbReference type="GO" id="GO:0006177">
    <property type="term" value="P:GMP biosynthetic process"/>
    <property type="evidence" value="ECO:0007669"/>
    <property type="project" value="UniProtKB-KW"/>
</dbReference>
<dbReference type="InterPro" id="IPR005990">
    <property type="entry name" value="IMP_DH"/>
</dbReference>
<evidence type="ECO:0000256" key="6">
    <source>
        <dbReference type="ARBA" id="ARBA00023002"/>
    </source>
</evidence>
<dbReference type="InterPro" id="IPR015875">
    <property type="entry name" value="IMP_DH/GMP_Rdtase_CS"/>
</dbReference>
<comment type="catalytic activity">
    <reaction evidence="8">
        <text>IMP + NAD(+) + H2O = XMP + NADH + H(+)</text>
        <dbReference type="Rhea" id="RHEA:11708"/>
        <dbReference type="ChEBI" id="CHEBI:15377"/>
        <dbReference type="ChEBI" id="CHEBI:15378"/>
        <dbReference type="ChEBI" id="CHEBI:57464"/>
        <dbReference type="ChEBI" id="CHEBI:57540"/>
        <dbReference type="ChEBI" id="CHEBI:57945"/>
        <dbReference type="ChEBI" id="CHEBI:58053"/>
        <dbReference type="EC" id="1.1.1.205"/>
    </reaction>
</comment>
<dbReference type="GO" id="GO:0003938">
    <property type="term" value="F:IMP dehydrogenase activity"/>
    <property type="evidence" value="ECO:0007669"/>
    <property type="project" value="UniProtKB-EC"/>
</dbReference>
<protein>
    <recommendedName>
        <fullName evidence="9">IMP dehydrogenase/GMP reductase domain-containing protein</fullName>
    </recommendedName>
</protein>
<dbReference type="Pfam" id="PF00478">
    <property type="entry name" value="IMPDH"/>
    <property type="match status" value="1"/>
</dbReference>
<evidence type="ECO:0000259" key="9">
    <source>
        <dbReference type="Pfam" id="PF00478"/>
    </source>
</evidence>
<dbReference type="PANTHER" id="PTHR11911">
    <property type="entry name" value="INOSINE-5-MONOPHOSPHATE DEHYDROGENASE RELATED"/>
    <property type="match status" value="1"/>
</dbReference>
<evidence type="ECO:0000256" key="3">
    <source>
        <dbReference type="ARBA" id="ARBA00022749"/>
    </source>
</evidence>
<sequence>MGSIKDSLTFDDVTLVPQYSSVLPSETVTTTKLARNLDLKIPLMSSAMDTVTESKMAIAISKSGGMGIIHRNLSIEEQVREVKKVKKNNYLVGAAIGVSPKDLERAKELSKVNTDLIVIDTAHGHTQKVLEMIRKIKKKLKTCTLCVGNIATGKAAKFLADSGVDIVKVGIGPGSICTTRLVAGIGVPQLSAVIQVKKALKNYKTKIISDGGIKFSGDIAKAIAAGADAVMIGSLFSGTIESPGKIFKHKGKLFKNFRGMGSVGAMSVGSADRYYQKKFKNVSKYVPEGVEGIVRFKGPVDKIIYNLVGGLKSSMGYLGAKTIQDLQKKGEFVKITKAGFYESMVHSVDHVKSNEPK</sequence>
<evidence type="ECO:0000256" key="7">
    <source>
        <dbReference type="ARBA" id="ARBA00023027"/>
    </source>
</evidence>
<proteinExistence type="inferred from homology"/>
<evidence type="ECO:0000256" key="4">
    <source>
        <dbReference type="ARBA" id="ARBA00022755"/>
    </source>
</evidence>
<name>A0A381WSQ3_9ZZZZ</name>
<dbReference type="Gene3D" id="3.20.20.70">
    <property type="entry name" value="Aldolase class I"/>
    <property type="match status" value="2"/>
</dbReference>
<evidence type="ECO:0000256" key="8">
    <source>
        <dbReference type="ARBA" id="ARBA00048028"/>
    </source>
</evidence>
<gene>
    <name evidence="10" type="ORF">METZ01_LOCUS108344</name>
</gene>
<dbReference type="GO" id="GO:0006183">
    <property type="term" value="P:GTP biosynthetic process"/>
    <property type="evidence" value="ECO:0007669"/>
    <property type="project" value="TreeGrafter"/>
</dbReference>
<dbReference type="PROSITE" id="PS00487">
    <property type="entry name" value="IMP_DH_GMP_RED"/>
    <property type="match status" value="1"/>
</dbReference>
<evidence type="ECO:0000313" key="10">
    <source>
        <dbReference type="EMBL" id="SVA55490.1"/>
    </source>
</evidence>
<dbReference type="EMBL" id="UINC01012750">
    <property type="protein sequence ID" value="SVA55490.1"/>
    <property type="molecule type" value="Genomic_DNA"/>
</dbReference>
<dbReference type="SMART" id="SM01240">
    <property type="entry name" value="IMPDH"/>
    <property type="match status" value="1"/>
</dbReference>
<keyword evidence="3" id="KW-0332">GMP biosynthesis</keyword>
<keyword evidence="6" id="KW-0560">Oxidoreductase</keyword>
<reference evidence="10" key="1">
    <citation type="submission" date="2018-05" db="EMBL/GenBank/DDBJ databases">
        <authorList>
            <person name="Lanie J.A."/>
            <person name="Ng W.-L."/>
            <person name="Kazmierczak K.M."/>
            <person name="Andrzejewski T.M."/>
            <person name="Davidsen T.M."/>
            <person name="Wayne K.J."/>
            <person name="Tettelin H."/>
            <person name="Glass J.I."/>
            <person name="Rusch D."/>
            <person name="Podicherti R."/>
            <person name="Tsui H.-C.T."/>
            <person name="Winkler M.E."/>
        </authorList>
    </citation>
    <scope>NUCLEOTIDE SEQUENCE</scope>
</reference>